<proteinExistence type="predicted"/>
<feature type="region of interest" description="Disordered" evidence="1">
    <location>
        <begin position="1"/>
        <end position="82"/>
    </location>
</feature>
<protein>
    <submittedName>
        <fullName evidence="2">Uncharacterized protein</fullName>
    </submittedName>
</protein>
<organism evidence="2 3">
    <name type="scientific">Eumeta variegata</name>
    <name type="common">Bagworm moth</name>
    <name type="synonym">Eumeta japonica</name>
    <dbReference type="NCBI Taxonomy" id="151549"/>
    <lineage>
        <taxon>Eukaryota</taxon>
        <taxon>Metazoa</taxon>
        <taxon>Ecdysozoa</taxon>
        <taxon>Arthropoda</taxon>
        <taxon>Hexapoda</taxon>
        <taxon>Insecta</taxon>
        <taxon>Pterygota</taxon>
        <taxon>Neoptera</taxon>
        <taxon>Endopterygota</taxon>
        <taxon>Lepidoptera</taxon>
        <taxon>Glossata</taxon>
        <taxon>Ditrysia</taxon>
        <taxon>Tineoidea</taxon>
        <taxon>Psychidae</taxon>
        <taxon>Oiketicinae</taxon>
        <taxon>Eumeta</taxon>
    </lineage>
</organism>
<sequence length="82" mass="8848">MKEGEKWEGSGSGRTCAPHYTQDISERQFRASVGGGTEQQTDIGAQAYSRNRDEEIYNKSKPNQPKPGYGPGATEPQSGISG</sequence>
<dbReference type="Proteomes" id="UP000299102">
    <property type="component" value="Unassembled WGS sequence"/>
</dbReference>
<keyword evidence="3" id="KW-1185">Reference proteome</keyword>
<reference evidence="2 3" key="1">
    <citation type="journal article" date="2019" name="Commun. Biol.">
        <title>The bagworm genome reveals a unique fibroin gene that provides high tensile strength.</title>
        <authorList>
            <person name="Kono N."/>
            <person name="Nakamura H."/>
            <person name="Ohtoshi R."/>
            <person name="Tomita M."/>
            <person name="Numata K."/>
            <person name="Arakawa K."/>
        </authorList>
    </citation>
    <scope>NUCLEOTIDE SEQUENCE [LARGE SCALE GENOMIC DNA]</scope>
</reference>
<name>A0A4C1T7H6_EUMVA</name>
<evidence type="ECO:0000256" key="1">
    <source>
        <dbReference type="SAM" id="MobiDB-lite"/>
    </source>
</evidence>
<accession>A0A4C1T7H6</accession>
<dbReference type="EMBL" id="BGZK01000039">
    <property type="protein sequence ID" value="GBP10155.1"/>
    <property type="molecule type" value="Genomic_DNA"/>
</dbReference>
<gene>
    <name evidence="2" type="ORF">EVAR_77564_1</name>
</gene>
<dbReference type="AlphaFoldDB" id="A0A4C1T7H6"/>
<evidence type="ECO:0000313" key="2">
    <source>
        <dbReference type="EMBL" id="GBP10155.1"/>
    </source>
</evidence>
<evidence type="ECO:0000313" key="3">
    <source>
        <dbReference type="Proteomes" id="UP000299102"/>
    </source>
</evidence>
<comment type="caution">
    <text evidence="2">The sequence shown here is derived from an EMBL/GenBank/DDBJ whole genome shotgun (WGS) entry which is preliminary data.</text>
</comment>